<feature type="signal peptide" evidence="1">
    <location>
        <begin position="1"/>
        <end position="24"/>
    </location>
</feature>
<gene>
    <name evidence="2" type="ORF">GCM10010123_28370</name>
</gene>
<dbReference type="Pfam" id="PF13365">
    <property type="entry name" value="Trypsin_2"/>
    <property type="match status" value="1"/>
</dbReference>
<dbReference type="RefSeq" id="WP_189170588.1">
    <property type="nucleotide sequence ID" value="NZ_BMQB01000005.1"/>
</dbReference>
<keyword evidence="3" id="KW-1185">Reference proteome</keyword>
<evidence type="ECO:0000256" key="1">
    <source>
        <dbReference type="SAM" id="SignalP"/>
    </source>
</evidence>
<organism evidence="2 3">
    <name type="scientific">Pilimelia anulata</name>
    <dbReference type="NCBI Taxonomy" id="53371"/>
    <lineage>
        <taxon>Bacteria</taxon>
        <taxon>Bacillati</taxon>
        <taxon>Actinomycetota</taxon>
        <taxon>Actinomycetes</taxon>
        <taxon>Micromonosporales</taxon>
        <taxon>Micromonosporaceae</taxon>
        <taxon>Pilimelia</taxon>
    </lineage>
</organism>
<reference evidence="2" key="1">
    <citation type="journal article" date="2014" name="Int. J. Syst. Evol. Microbiol.">
        <title>Complete genome sequence of Corynebacterium casei LMG S-19264T (=DSM 44701T), isolated from a smear-ripened cheese.</title>
        <authorList>
            <consortium name="US DOE Joint Genome Institute (JGI-PGF)"/>
            <person name="Walter F."/>
            <person name="Albersmeier A."/>
            <person name="Kalinowski J."/>
            <person name="Ruckert C."/>
        </authorList>
    </citation>
    <scope>NUCLEOTIDE SEQUENCE</scope>
    <source>
        <strain evidence="2">JCM 3090</strain>
    </source>
</reference>
<dbReference type="SUPFAM" id="SSF50494">
    <property type="entry name" value="Trypsin-like serine proteases"/>
    <property type="match status" value="1"/>
</dbReference>
<comment type="caution">
    <text evidence="2">The sequence shown here is derived from an EMBL/GenBank/DDBJ whole genome shotgun (WGS) entry which is preliminary data.</text>
</comment>
<dbReference type="InterPro" id="IPR009003">
    <property type="entry name" value="Peptidase_S1_PA"/>
</dbReference>
<dbReference type="GO" id="GO:0006508">
    <property type="term" value="P:proteolysis"/>
    <property type="evidence" value="ECO:0007669"/>
    <property type="project" value="UniProtKB-KW"/>
</dbReference>
<keyword evidence="2" id="KW-0645">Protease</keyword>
<proteinExistence type="predicted"/>
<protein>
    <submittedName>
        <fullName evidence="2">Serine protease</fullName>
    </submittedName>
</protein>
<dbReference type="GO" id="GO:0008233">
    <property type="term" value="F:peptidase activity"/>
    <property type="evidence" value="ECO:0007669"/>
    <property type="project" value="UniProtKB-KW"/>
</dbReference>
<dbReference type="AlphaFoldDB" id="A0A8J3BDN1"/>
<feature type="chain" id="PRO_5035272467" evidence="1">
    <location>
        <begin position="25"/>
        <end position="278"/>
    </location>
</feature>
<evidence type="ECO:0000313" key="3">
    <source>
        <dbReference type="Proteomes" id="UP000649739"/>
    </source>
</evidence>
<sequence>MRPKSLLAAAAAAILAGTAAPAAAGPPPAGEYAGIVNLWTCSGSLVRFTQSADTDRALVLTNGHCWEKGFPTADQVIYREPSKRTALVLPPDGDGTGTGFPADRIEYGTMRDTDALIYRLAATYAEVRERTGISALTLAARPPAPGIRIVVTSGAKKKIYRCTYDKQVHRLKEGTWVWRDAIRYPECPVIPGTSGSPIVDPATGLVVGVNNTTPMGGGNCQFNNPCEVDEDGRVTVTPKAGYGTQTYLFTECLNERREIDPTTPTCRLPKPPTPTPTR</sequence>
<keyword evidence="2" id="KW-0378">Hydrolase</keyword>
<evidence type="ECO:0000313" key="2">
    <source>
        <dbReference type="EMBL" id="GGJ96693.1"/>
    </source>
</evidence>
<name>A0A8J3BDN1_9ACTN</name>
<keyword evidence="1" id="KW-0732">Signal</keyword>
<accession>A0A8J3BDN1</accession>
<dbReference type="Proteomes" id="UP000649739">
    <property type="component" value="Unassembled WGS sequence"/>
</dbReference>
<dbReference type="EMBL" id="BMQB01000005">
    <property type="protein sequence ID" value="GGJ96693.1"/>
    <property type="molecule type" value="Genomic_DNA"/>
</dbReference>
<reference evidence="2" key="2">
    <citation type="submission" date="2020-09" db="EMBL/GenBank/DDBJ databases">
        <authorList>
            <person name="Sun Q."/>
            <person name="Ohkuma M."/>
        </authorList>
    </citation>
    <scope>NUCLEOTIDE SEQUENCE</scope>
    <source>
        <strain evidence="2">JCM 3090</strain>
    </source>
</reference>